<accession>A0ABQ9X7P1</accession>
<comment type="caution">
    <text evidence="1">The sequence shown here is derived from an EMBL/GenBank/DDBJ whole genome shotgun (WGS) entry which is preliminary data.</text>
</comment>
<proteinExistence type="predicted"/>
<organism evidence="1 2">
    <name type="scientific">Blattamonas nauphoetae</name>
    <dbReference type="NCBI Taxonomy" id="2049346"/>
    <lineage>
        <taxon>Eukaryota</taxon>
        <taxon>Metamonada</taxon>
        <taxon>Preaxostyla</taxon>
        <taxon>Oxymonadida</taxon>
        <taxon>Blattamonas</taxon>
    </lineage>
</organism>
<keyword evidence="2" id="KW-1185">Reference proteome</keyword>
<reference evidence="1 2" key="1">
    <citation type="journal article" date="2022" name="bioRxiv">
        <title>Genomics of Preaxostyla Flagellates Illuminates Evolutionary Transitions and the Path Towards Mitochondrial Loss.</title>
        <authorList>
            <person name="Novak L.V.F."/>
            <person name="Treitli S.C."/>
            <person name="Pyrih J."/>
            <person name="Halakuc P."/>
            <person name="Pipaliya S.V."/>
            <person name="Vacek V."/>
            <person name="Brzon O."/>
            <person name="Soukal P."/>
            <person name="Eme L."/>
            <person name="Dacks J.B."/>
            <person name="Karnkowska A."/>
            <person name="Elias M."/>
            <person name="Hampl V."/>
        </authorList>
    </citation>
    <scope>NUCLEOTIDE SEQUENCE [LARGE SCALE GENOMIC DNA]</scope>
    <source>
        <strain evidence="1">NAU3</strain>
        <tissue evidence="1">Gut</tissue>
    </source>
</reference>
<sequence>MYTMFGVIDSSQLEPSKTSDIVFKSGASVFWLSLGSVHQNGKEIAGGNQKPKPNSVVTIELDMNRHTLVLFVDDQRQPASLANIPQNVRFALYIYVKDRFADILSFDEVSARK</sequence>
<name>A0ABQ9X7P1_9EUKA</name>
<evidence type="ECO:0000313" key="2">
    <source>
        <dbReference type="Proteomes" id="UP001281761"/>
    </source>
</evidence>
<dbReference type="EMBL" id="JARBJD010000188">
    <property type="protein sequence ID" value="KAK2947926.1"/>
    <property type="molecule type" value="Genomic_DNA"/>
</dbReference>
<dbReference type="Proteomes" id="UP001281761">
    <property type="component" value="Unassembled WGS sequence"/>
</dbReference>
<protein>
    <submittedName>
        <fullName evidence="1">Uncharacterized protein</fullName>
    </submittedName>
</protein>
<evidence type="ECO:0000313" key="1">
    <source>
        <dbReference type="EMBL" id="KAK2947926.1"/>
    </source>
</evidence>
<gene>
    <name evidence="1" type="ORF">BLNAU_17153</name>
</gene>